<feature type="signal peptide" evidence="1">
    <location>
        <begin position="1"/>
        <end position="21"/>
    </location>
</feature>
<dbReference type="STRING" id="226506.SAMN04488519_105183"/>
<dbReference type="Proteomes" id="UP000199564">
    <property type="component" value="Unassembled WGS sequence"/>
</dbReference>
<evidence type="ECO:0000313" key="2">
    <source>
        <dbReference type="EMBL" id="SFO30400.1"/>
    </source>
</evidence>
<evidence type="ECO:0008006" key="4">
    <source>
        <dbReference type="Google" id="ProtNLM"/>
    </source>
</evidence>
<proteinExistence type="predicted"/>
<feature type="chain" id="PRO_5011659207" description="Lipoprotein" evidence="1">
    <location>
        <begin position="22"/>
        <end position="157"/>
    </location>
</feature>
<dbReference type="EMBL" id="FOVW01000005">
    <property type="protein sequence ID" value="SFO30400.1"/>
    <property type="molecule type" value="Genomic_DNA"/>
</dbReference>
<dbReference type="RefSeq" id="WP_091653424.1">
    <property type="nucleotide sequence ID" value="NZ_FOVW01000005.1"/>
</dbReference>
<keyword evidence="3" id="KW-1185">Reference proteome</keyword>
<keyword evidence="1" id="KW-0732">Signal</keyword>
<reference evidence="3" key="1">
    <citation type="submission" date="2016-10" db="EMBL/GenBank/DDBJ databases">
        <authorList>
            <person name="Varghese N."/>
            <person name="Submissions S."/>
        </authorList>
    </citation>
    <scope>NUCLEOTIDE SEQUENCE [LARGE SCALE GENOMIC DNA]</scope>
    <source>
        <strain evidence="3">DSM 15282</strain>
    </source>
</reference>
<dbReference type="AlphaFoldDB" id="A0A1I5G333"/>
<gene>
    <name evidence="2" type="ORF">SAMN04488519_105183</name>
</gene>
<dbReference type="PROSITE" id="PS51257">
    <property type="entry name" value="PROKAR_LIPOPROTEIN"/>
    <property type="match status" value="1"/>
</dbReference>
<name>A0A1I5G333_9BACT</name>
<accession>A0A1I5G333</accession>
<protein>
    <recommendedName>
        <fullName evidence="4">Lipoprotein</fullName>
    </recommendedName>
</protein>
<evidence type="ECO:0000313" key="3">
    <source>
        <dbReference type="Proteomes" id="UP000199564"/>
    </source>
</evidence>
<evidence type="ECO:0000256" key="1">
    <source>
        <dbReference type="SAM" id="SignalP"/>
    </source>
</evidence>
<organism evidence="2 3">
    <name type="scientific">Algoriphagus ornithinivorans</name>
    <dbReference type="NCBI Taxonomy" id="226506"/>
    <lineage>
        <taxon>Bacteria</taxon>
        <taxon>Pseudomonadati</taxon>
        <taxon>Bacteroidota</taxon>
        <taxon>Cytophagia</taxon>
        <taxon>Cytophagales</taxon>
        <taxon>Cyclobacteriaceae</taxon>
        <taxon>Algoriphagus</taxon>
    </lineage>
</organism>
<sequence length="157" mass="18047">MNKFCCFLLTSLFALSSCTEAINPDKSDWEEWALTESFCNFCLNPGDVKTYDQTDTTYVYRFKKDSSFVKNIGDYVLSGKFQVEENNDNLFLLLNYDEESVLLSRDNPSNRQLIHTCFSGQEYFSWDSDGRLLGSWGACDGPTLIFEKTSDTQSIFF</sequence>